<evidence type="ECO:0000313" key="1">
    <source>
        <dbReference type="EMBL" id="EKM49320.1"/>
    </source>
</evidence>
<name>K5VRG3_PHACS</name>
<dbReference type="KEGG" id="pco:PHACADRAFT_201783"/>
<dbReference type="Proteomes" id="UP000008370">
    <property type="component" value="Unassembled WGS sequence"/>
</dbReference>
<reference evidence="1 2" key="1">
    <citation type="journal article" date="2012" name="BMC Genomics">
        <title>Comparative genomics of the white-rot fungi, Phanerochaete carnosa and P. chrysosporium, to elucidate the genetic basis of the distinct wood types they colonize.</title>
        <authorList>
            <person name="Suzuki H."/>
            <person name="MacDonald J."/>
            <person name="Syed K."/>
            <person name="Salamov A."/>
            <person name="Hori C."/>
            <person name="Aerts A."/>
            <person name="Henrissat B."/>
            <person name="Wiebenga A."/>
            <person name="vanKuyk P.A."/>
            <person name="Barry K."/>
            <person name="Lindquist E."/>
            <person name="LaButti K."/>
            <person name="Lapidus A."/>
            <person name="Lucas S."/>
            <person name="Coutinho P."/>
            <person name="Gong Y."/>
            <person name="Samejima M."/>
            <person name="Mahadevan R."/>
            <person name="Abou-Zaid M."/>
            <person name="de Vries R.P."/>
            <person name="Igarashi K."/>
            <person name="Yadav J.S."/>
            <person name="Grigoriev I.V."/>
            <person name="Master E.R."/>
        </authorList>
    </citation>
    <scope>NUCLEOTIDE SEQUENCE [LARGE SCALE GENOMIC DNA]</scope>
    <source>
        <strain evidence="1 2">HHB-10118-sp</strain>
    </source>
</reference>
<dbReference type="RefSeq" id="XP_007402125.1">
    <property type="nucleotide sequence ID" value="XM_007402063.1"/>
</dbReference>
<proteinExistence type="predicted"/>
<accession>K5VRG3</accession>
<dbReference type="AlphaFoldDB" id="K5VRG3"/>
<protein>
    <submittedName>
        <fullName evidence="1">Uncharacterized protein</fullName>
    </submittedName>
</protein>
<sequence length="101" mass="10857">MGLDNCMWDGALRGLLVLVPNGPGKAAVYLDDWNGIMTMIKCSLSIDDGYSAYYSILAEVKVCRPSAGQNAGPPLVHIESIILAILFSNKEALDALTWDAL</sequence>
<dbReference type="EMBL" id="JH930485">
    <property type="protein sequence ID" value="EKM49320.1"/>
    <property type="molecule type" value="Genomic_DNA"/>
</dbReference>
<organism evidence="1 2">
    <name type="scientific">Phanerochaete carnosa (strain HHB-10118-sp)</name>
    <name type="common">White-rot fungus</name>
    <name type="synonym">Peniophora carnosa</name>
    <dbReference type="NCBI Taxonomy" id="650164"/>
    <lineage>
        <taxon>Eukaryota</taxon>
        <taxon>Fungi</taxon>
        <taxon>Dikarya</taxon>
        <taxon>Basidiomycota</taxon>
        <taxon>Agaricomycotina</taxon>
        <taxon>Agaricomycetes</taxon>
        <taxon>Polyporales</taxon>
        <taxon>Phanerochaetaceae</taxon>
        <taxon>Phanerochaete</taxon>
    </lineage>
</organism>
<evidence type="ECO:0000313" key="2">
    <source>
        <dbReference type="Proteomes" id="UP000008370"/>
    </source>
</evidence>
<dbReference type="GeneID" id="18911703"/>
<dbReference type="InParanoid" id="K5VRG3"/>
<keyword evidence="2" id="KW-1185">Reference proteome</keyword>
<gene>
    <name evidence="1" type="ORF">PHACADRAFT_201783</name>
</gene>
<dbReference type="HOGENOM" id="CLU_2292656_0_0_1"/>